<organism evidence="4 5">
    <name type="scientific">Aspergillus leporis</name>
    <dbReference type="NCBI Taxonomy" id="41062"/>
    <lineage>
        <taxon>Eukaryota</taxon>
        <taxon>Fungi</taxon>
        <taxon>Dikarya</taxon>
        <taxon>Ascomycota</taxon>
        <taxon>Pezizomycotina</taxon>
        <taxon>Eurotiomycetes</taxon>
        <taxon>Eurotiomycetidae</taxon>
        <taxon>Eurotiales</taxon>
        <taxon>Aspergillaceae</taxon>
        <taxon>Aspergillus</taxon>
        <taxon>Aspergillus subgen. Circumdati</taxon>
    </lineage>
</organism>
<dbReference type="GO" id="GO:0016491">
    <property type="term" value="F:oxidoreductase activity"/>
    <property type="evidence" value="ECO:0007669"/>
    <property type="project" value="UniProtKB-KW"/>
</dbReference>
<dbReference type="PANTHER" id="PTHR46505:SF1">
    <property type="entry name" value="OXIDOREDUCTASE NAD-BINDING DOMAIN-CONTAINING PROTEIN 1"/>
    <property type="match status" value="1"/>
</dbReference>
<evidence type="ECO:0000259" key="3">
    <source>
        <dbReference type="PROSITE" id="PS51384"/>
    </source>
</evidence>
<dbReference type="PROSITE" id="PS51384">
    <property type="entry name" value="FAD_FR"/>
    <property type="match status" value="1"/>
</dbReference>
<dbReference type="EMBL" id="ML732152">
    <property type="protein sequence ID" value="KAB8079185.1"/>
    <property type="molecule type" value="Genomic_DNA"/>
</dbReference>
<protein>
    <recommendedName>
        <fullName evidence="3">FAD-binding FR-type domain-containing protein</fullName>
    </recommendedName>
</protein>
<dbReference type="InterPro" id="IPR017927">
    <property type="entry name" value="FAD-bd_FR_type"/>
</dbReference>
<evidence type="ECO:0000313" key="4">
    <source>
        <dbReference type="EMBL" id="KAB8079185.1"/>
    </source>
</evidence>
<feature type="domain" description="FAD-binding FR-type" evidence="3">
    <location>
        <begin position="58"/>
        <end position="204"/>
    </location>
</feature>
<dbReference type="OrthoDB" id="436496at2759"/>
<dbReference type="AlphaFoldDB" id="A0A5N5XG79"/>
<dbReference type="Gene3D" id="3.40.50.80">
    <property type="entry name" value="Nucleotide-binding domain of ferredoxin-NADP reductase (FNR) module"/>
    <property type="match status" value="1"/>
</dbReference>
<dbReference type="InterPro" id="IPR013121">
    <property type="entry name" value="Fe_red_NAD-bd_6"/>
</dbReference>
<dbReference type="InterPro" id="IPR039261">
    <property type="entry name" value="FNR_nucleotide-bd"/>
</dbReference>
<dbReference type="CDD" id="cd00322">
    <property type="entry name" value="FNR_like"/>
    <property type="match status" value="1"/>
</dbReference>
<gene>
    <name evidence="4" type="ORF">BDV29DRAFT_165041</name>
</gene>
<proteinExistence type="predicted"/>
<keyword evidence="2" id="KW-0520">NAD</keyword>
<dbReference type="GO" id="GO:0005739">
    <property type="term" value="C:mitochondrion"/>
    <property type="evidence" value="ECO:0007669"/>
    <property type="project" value="TreeGrafter"/>
</dbReference>
<keyword evidence="5" id="KW-1185">Reference proteome</keyword>
<dbReference type="SUPFAM" id="SSF52343">
    <property type="entry name" value="Ferredoxin reductase-like, C-terminal NADP-linked domain"/>
    <property type="match status" value="1"/>
</dbReference>
<dbReference type="Pfam" id="PF08030">
    <property type="entry name" value="NAD_binding_6"/>
    <property type="match status" value="1"/>
</dbReference>
<sequence length="385" mass="42427">MRPPVSLLRCRQVHKSLLKFILSHKRCSSVIRHEMSPPTSKRTSVPHKLRTAAEPRQNTLYNVRLSHIEEVNPTVRLLHLAIPSRVQTIEEQDQNDEEPFTFSPGQWLDVHIPSISDAGGFSITSTPADAEVLPCPQPTAESLSVEDEEIGLPPVDPRGRAPFVELAVQKAPSNPASAWLWKPKGEILGKELCVRVGGGFVWPPSGVNLENVKNIVFIAGGVGINPLISILSHLNNNADETPASHHPFNIHFLYSTKLPSTAPQETAASVESTLDQILFLSRLRQIIRSQSQSQRLRISLDLFITNLQDTSSSLLRGQPPDLTIHAQRINHQNLQTALAGPNGNIAPGETVCYMCGPQAMTDEFVSVLRGFIGGGSECVLFEKWW</sequence>
<keyword evidence="1" id="KW-0560">Oxidoreductase</keyword>
<dbReference type="InterPro" id="IPR052128">
    <property type="entry name" value="Oxidoreductase_NAD-binding"/>
</dbReference>
<accession>A0A5N5XG79</accession>
<reference evidence="4 5" key="1">
    <citation type="submission" date="2019-04" db="EMBL/GenBank/DDBJ databases">
        <title>Friends and foes A comparative genomics study of 23 Aspergillus species from section Flavi.</title>
        <authorList>
            <consortium name="DOE Joint Genome Institute"/>
            <person name="Kjaerbolling I."/>
            <person name="Vesth T."/>
            <person name="Frisvad J.C."/>
            <person name="Nybo J.L."/>
            <person name="Theobald S."/>
            <person name="Kildgaard S."/>
            <person name="Isbrandt T."/>
            <person name="Kuo A."/>
            <person name="Sato A."/>
            <person name="Lyhne E.K."/>
            <person name="Kogle M.E."/>
            <person name="Wiebenga A."/>
            <person name="Kun R.S."/>
            <person name="Lubbers R.J."/>
            <person name="Makela M.R."/>
            <person name="Barry K."/>
            <person name="Chovatia M."/>
            <person name="Clum A."/>
            <person name="Daum C."/>
            <person name="Haridas S."/>
            <person name="He G."/>
            <person name="LaButti K."/>
            <person name="Lipzen A."/>
            <person name="Mondo S."/>
            <person name="Riley R."/>
            <person name="Salamov A."/>
            <person name="Simmons B.A."/>
            <person name="Magnuson J.K."/>
            <person name="Henrissat B."/>
            <person name="Mortensen U.H."/>
            <person name="Larsen T.O."/>
            <person name="Devries R.P."/>
            <person name="Grigoriev I.V."/>
            <person name="Machida M."/>
            <person name="Baker S.E."/>
            <person name="Andersen M.R."/>
        </authorList>
    </citation>
    <scope>NUCLEOTIDE SEQUENCE [LARGE SCALE GENOMIC DNA]</scope>
    <source>
        <strain evidence="4 5">CBS 151.66</strain>
    </source>
</reference>
<dbReference type="Gene3D" id="2.40.30.10">
    <property type="entry name" value="Translation factors"/>
    <property type="match status" value="1"/>
</dbReference>
<dbReference type="PANTHER" id="PTHR46505">
    <property type="entry name" value="OXIDOREDUCTASE NAD-BINDING DOMAIN-CONTAINING PROTEIN 1"/>
    <property type="match status" value="1"/>
</dbReference>
<dbReference type="Proteomes" id="UP000326565">
    <property type="component" value="Unassembled WGS sequence"/>
</dbReference>
<evidence type="ECO:0000313" key="5">
    <source>
        <dbReference type="Proteomes" id="UP000326565"/>
    </source>
</evidence>
<evidence type="ECO:0000256" key="1">
    <source>
        <dbReference type="ARBA" id="ARBA00023002"/>
    </source>
</evidence>
<name>A0A5N5XG79_9EURO</name>
<evidence type="ECO:0000256" key="2">
    <source>
        <dbReference type="ARBA" id="ARBA00023027"/>
    </source>
</evidence>